<accession>A0AA40D9E2</accession>
<dbReference type="SUPFAM" id="SSF56112">
    <property type="entry name" value="Protein kinase-like (PK-like)"/>
    <property type="match status" value="1"/>
</dbReference>
<dbReference type="InterPro" id="IPR000719">
    <property type="entry name" value="Prot_kinase_dom"/>
</dbReference>
<comment type="caution">
    <text evidence="2">The sequence shown here is derived from an EMBL/GenBank/DDBJ whole genome shotgun (WGS) entry which is preliminary data.</text>
</comment>
<sequence length="544" mass="62258">MYGKICGGGVPIQIHGCPKRNTPNFSNRTKKGYQKIFAILNFMGLSDRIWEFLLGGVSDCDLPLVKVGSNTSIFKLRPRNNRAMRWIHLDEWSIDELINLEKNQWIFLAPCFSRDPNNPHRARQYILENSTILPFTSYSRIDRTLFSQLFKAEIHPDHHNLLDESAEYGQTKNLFAIKEVSPSARTNPRNELLALRLVNKAAHPHLIALLASYTQHDKLYLIFPWAECDLESFWKQKSPQDHPTILSWALRQFQGLASGLAAIHTFKVGSDDSIFSRSPVVDRFEDLDPMMVDGQDSEVEIFCRHGDIKPQNILWFPDSGDESGILKLIDFGSAEVKAAEAINRQSCVYTQTYRPPESYDFTLPREALVSTSYDIWSLGCVFLEFMVWLFCGYDGLVYFNTQRYFEDKSMDAYLQVGIAFFALFHDRTTGEPKADVKRSVAQICADLTGNGIGMPPMGCSAHMLNMLRVHPQYRELFRQILELIQKHMIILERPGVRSRMKAFQVAEALKGFHFMAEQLEGLDVLGRPSGQEASDTCFDPVWRY</sequence>
<dbReference type="Proteomes" id="UP001174997">
    <property type="component" value="Unassembled WGS sequence"/>
</dbReference>
<evidence type="ECO:0000259" key="1">
    <source>
        <dbReference type="PROSITE" id="PS50011"/>
    </source>
</evidence>
<dbReference type="Pfam" id="PF00069">
    <property type="entry name" value="Pkinase"/>
    <property type="match status" value="1"/>
</dbReference>
<evidence type="ECO:0000313" key="3">
    <source>
        <dbReference type="Proteomes" id="UP001174997"/>
    </source>
</evidence>
<proteinExistence type="predicted"/>
<organism evidence="2 3">
    <name type="scientific">Cercophora samala</name>
    <dbReference type="NCBI Taxonomy" id="330535"/>
    <lineage>
        <taxon>Eukaryota</taxon>
        <taxon>Fungi</taxon>
        <taxon>Dikarya</taxon>
        <taxon>Ascomycota</taxon>
        <taxon>Pezizomycotina</taxon>
        <taxon>Sordariomycetes</taxon>
        <taxon>Sordariomycetidae</taxon>
        <taxon>Sordariales</taxon>
        <taxon>Lasiosphaeriaceae</taxon>
        <taxon>Cercophora</taxon>
    </lineage>
</organism>
<dbReference type="EMBL" id="JAULSY010000110">
    <property type="protein sequence ID" value="KAK0665448.1"/>
    <property type="molecule type" value="Genomic_DNA"/>
</dbReference>
<dbReference type="PROSITE" id="PS50011">
    <property type="entry name" value="PROTEIN_KINASE_DOM"/>
    <property type="match status" value="1"/>
</dbReference>
<dbReference type="AlphaFoldDB" id="A0AA40D9E2"/>
<protein>
    <submittedName>
        <fullName evidence="2">Kinase-like domain-containing protein</fullName>
    </submittedName>
</protein>
<gene>
    <name evidence="2" type="ORF">QBC41DRAFT_232843</name>
</gene>
<dbReference type="SMART" id="SM00220">
    <property type="entry name" value="S_TKc"/>
    <property type="match status" value="1"/>
</dbReference>
<reference evidence="2" key="1">
    <citation type="submission" date="2023-06" db="EMBL/GenBank/DDBJ databases">
        <title>Genome-scale phylogeny and comparative genomics of the fungal order Sordariales.</title>
        <authorList>
            <consortium name="Lawrence Berkeley National Laboratory"/>
            <person name="Hensen N."/>
            <person name="Bonometti L."/>
            <person name="Westerberg I."/>
            <person name="Brannstrom I.O."/>
            <person name="Guillou S."/>
            <person name="Cros-Aarteil S."/>
            <person name="Calhoun S."/>
            <person name="Haridas S."/>
            <person name="Kuo A."/>
            <person name="Mondo S."/>
            <person name="Pangilinan J."/>
            <person name="Riley R."/>
            <person name="Labutti K."/>
            <person name="Andreopoulos B."/>
            <person name="Lipzen A."/>
            <person name="Chen C."/>
            <person name="Yanf M."/>
            <person name="Daum C."/>
            <person name="Ng V."/>
            <person name="Clum A."/>
            <person name="Steindorff A."/>
            <person name="Ohm R."/>
            <person name="Martin F."/>
            <person name="Silar P."/>
            <person name="Natvig D."/>
            <person name="Lalanne C."/>
            <person name="Gautier V."/>
            <person name="Ament-Velasquez S.L."/>
            <person name="Kruys A."/>
            <person name="Hutchinson M.I."/>
            <person name="Powell A.J."/>
            <person name="Barry K."/>
            <person name="Miller A.N."/>
            <person name="Grigoriev I.V."/>
            <person name="Debuchy R."/>
            <person name="Gladieux P."/>
            <person name="Thoren M.H."/>
            <person name="Johannesson H."/>
        </authorList>
    </citation>
    <scope>NUCLEOTIDE SEQUENCE</scope>
    <source>
        <strain evidence="2">CBS 307.81</strain>
    </source>
</reference>
<dbReference type="Gene3D" id="1.10.510.10">
    <property type="entry name" value="Transferase(Phosphotransferase) domain 1"/>
    <property type="match status" value="2"/>
</dbReference>
<dbReference type="CDD" id="cd00180">
    <property type="entry name" value="PKc"/>
    <property type="match status" value="1"/>
</dbReference>
<dbReference type="GO" id="GO:0004674">
    <property type="term" value="F:protein serine/threonine kinase activity"/>
    <property type="evidence" value="ECO:0007669"/>
    <property type="project" value="TreeGrafter"/>
</dbReference>
<dbReference type="PANTHER" id="PTHR24359:SF37">
    <property type="entry name" value="PROTEIN KINASE DOMAIN-CONTAINING PROTEIN"/>
    <property type="match status" value="1"/>
</dbReference>
<dbReference type="GO" id="GO:0005524">
    <property type="term" value="F:ATP binding"/>
    <property type="evidence" value="ECO:0007669"/>
    <property type="project" value="InterPro"/>
</dbReference>
<feature type="domain" description="Protein kinase" evidence="1">
    <location>
        <begin position="135"/>
        <end position="490"/>
    </location>
</feature>
<dbReference type="PANTHER" id="PTHR24359">
    <property type="entry name" value="SERINE/THREONINE-PROTEIN KINASE SBK1"/>
    <property type="match status" value="1"/>
</dbReference>
<keyword evidence="2" id="KW-0808">Transferase</keyword>
<keyword evidence="3" id="KW-1185">Reference proteome</keyword>
<dbReference type="InterPro" id="IPR011009">
    <property type="entry name" value="Kinase-like_dom_sf"/>
</dbReference>
<name>A0AA40D9E2_9PEZI</name>
<evidence type="ECO:0000313" key="2">
    <source>
        <dbReference type="EMBL" id="KAK0665448.1"/>
    </source>
</evidence>
<keyword evidence="2" id="KW-0418">Kinase</keyword>